<evidence type="ECO:0000313" key="2">
    <source>
        <dbReference type="Proteomes" id="UP000019102"/>
    </source>
</evidence>
<evidence type="ECO:0000313" key="1">
    <source>
        <dbReference type="EMBL" id="GAE93689.1"/>
    </source>
</evidence>
<dbReference type="EMBL" id="BAVS01000015">
    <property type="protein sequence ID" value="GAE93689.1"/>
    <property type="molecule type" value="Genomic_DNA"/>
</dbReference>
<organism evidence="1 2">
    <name type="scientific">Gracilibacillus boraciitolerans JCM 21714</name>
    <dbReference type="NCBI Taxonomy" id="1298598"/>
    <lineage>
        <taxon>Bacteria</taxon>
        <taxon>Bacillati</taxon>
        <taxon>Bacillota</taxon>
        <taxon>Bacilli</taxon>
        <taxon>Bacillales</taxon>
        <taxon>Bacillaceae</taxon>
        <taxon>Gracilibacillus</taxon>
    </lineage>
</organism>
<proteinExistence type="predicted"/>
<keyword evidence="2" id="KW-1185">Reference proteome</keyword>
<dbReference type="AlphaFoldDB" id="W4VLP2"/>
<comment type="caution">
    <text evidence="1">The sequence shown here is derived from an EMBL/GenBank/DDBJ whole genome shotgun (WGS) entry which is preliminary data.</text>
</comment>
<sequence length="53" mass="6164">MQQAGAIVYLTREGDYDLAQDDTKGLSRRKSEDIQNRVAFIKEKRLICFLVFI</sequence>
<gene>
    <name evidence="1" type="ORF">JCM21714_2792</name>
</gene>
<dbReference type="STRING" id="1298598.JCM21714_2792"/>
<name>W4VLP2_9BACI</name>
<dbReference type="Proteomes" id="UP000019102">
    <property type="component" value="Unassembled WGS sequence"/>
</dbReference>
<protein>
    <submittedName>
        <fullName evidence="1">Uncharacterized protein</fullName>
    </submittedName>
</protein>
<dbReference type="eggNOG" id="COG0860">
    <property type="taxonomic scope" value="Bacteria"/>
</dbReference>
<accession>W4VLP2</accession>
<reference evidence="1 2" key="1">
    <citation type="journal article" date="2014" name="Genome Announc.">
        <title>Draft Genome Sequence of the Boron-Tolerant and Moderately Halotolerant Bacterium Gracilibacillus boraciitolerans JCM 21714T.</title>
        <authorList>
            <person name="Ahmed I."/>
            <person name="Oshima K."/>
            <person name="Suda W."/>
            <person name="Kitamura K."/>
            <person name="Iida T."/>
            <person name="Ohmori Y."/>
            <person name="Fujiwara T."/>
            <person name="Hattori M."/>
            <person name="Ohkuma M."/>
        </authorList>
    </citation>
    <scope>NUCLEOTIDE SEQUENCE [LARGE SCALE GENOMIC DNA]</scope>
    <source>
        <strain evidence="1 2">JCM 21714</strain>
    </source>
</reference>